<reference evidence="2" key="1">
    <citation type="journal article" date="2019" name="bioRxiv">
        <title>The Genome of the Zebra Mussel, Dreissena polymorpha: A Resource for Invasive Species Research.</title>
        <authorList>
            <person name="McCartney M.A."/>
            <person name="Auch B."/>
            <person name="Kono T."/>
            <person name="Mallez S."/>
            <person name="Zhang Y."/>
            <person name="Obille A."/>
            <person name="Becker A."/>
            <person name="Abrahante J.E."/>
            <person name="Garbe J."/>
            <person name="Badalamenti J.P."/>
            <person name="Herman A."/>
            <person name="Mangelson H."/>
            <person name="Liachko I."/>
            <person name="Sullivan S."/>
            <person name="Sone E.D."/>
            <person name="Koren S."/>
            <person name="Silverstein K.A.T."/>
            <person name="Beckman K.B."/>
            <person name="Gohl D.M."/>
        </authorList>
    </citation>
    <scope>NUCLEOTIDE SEQUENCE</scope>
    <source>
        <strain evidence="2">Duluth1</strain>
        <tissue evidence="2">Whole animal</tissue>
    </source>
</reference>
<evidence type="ECO:0000259" key="1">
    <source>
        <dbReference type="Pfam" id="PF09743"/>
    </source>
</evidence>
<name>A0A9D4D3A8_DREPO</name>
<dbReference type="EMBL" id="JAIWYP010000011">
    <property type="protein sequence ID" value="KAH3737384.1"/>
    <property type="molecule type" value="Genomic_DNA"/>
</dbReference>
<reference evidence="2" key="2">
    <citation type="submission" date="2020-11" db="EMBL/GenBank/DDBJ databases">
        <authorList>
            <person name="McCartney M.A."/>
            <person name="Auch B."/>
            <person name="Kono T."/>
            <person name="Mallez S."/>
            <person name="Becker A."/>
            <person name="Gohl D.M."/>
            <person name="Silverstein K.A.T."/>
            <person name="Koren S."/>
            <person name="Bechman K.B."/>
            <person name="Herman A."/>
            <person name="Abrahante J.E."/>
            <person name="Garbe J."/>
        </authorList>
    </citation>
    <scope>NUCLEOTIDE SEQUENCE</scope>
    <source>
        <strain evidence="2">Duluth1</strain>
        <tissue evidence="2">Whole animal</tissue>
    </source>
</reference>
<organism evidence="2 3">
    <name type="scientific">Dreissena polymorpha</name>
    <name type="common">Zebra mussel</name>
    <name type="synonym">Mytilus polymorpha</name>
    <dbReference type="NCBI Taxonomy" id="45954"/>
    <lineage>
        <taxon>Eukaryota</taxon>
        <taxon>Metazoa</taxon>
        <taxon>Spiralia</taxon>
        <taxon>Lophotrochozoa</taxon>
        <taxon>Mollusca</taxon>
        <taxon>Bivalvia</taxon>
        <taxon>Autobranchia</taxon>
        <taxon>Heteroconchia</taxon>
        <taxon>Euheterodonta</taxon>
        <taxon>Imparidentia</taxon>
        <taxon>Neoheterodontei</taxon>
        <taxon>Myida</taxon>
        <taxon>Dreissenoidea</taxon>
        <taxon>Dreissenidae</taxon>
        <taxon>Dreissena</taxon>
    </lineage>
</organism>
<feature type="domain" description="E3 UFM1-protein ligase 1-like N-terminal" evidence="1">
    <location>
        <begin position="20"/>
        <end position="61"/>
    </location>
</feature>
<proteinExistence type="predicted"/>
<dbReference type="InterPro" id="IPR056579">
    <property type="entry name" value="Ufl1_N"/>
</dbReference>
<dbReference type="Pfam" id="PF09743">
    <property type="entry name" value="E3_UFM1_ligase"/>
    <property type="match status" value="1"/>
</dbReference>
<accession>A0A9D4D3A8</accession>
<comment type="caution">
    <text evidence="2">The sequence shown here is derived from an EMBL/GenBank/DDBJ whole genome shotgun (WGS) entry which is preliminary data.</text>
</comment>
<dbReference type="Proteomes" id="UP000828390">
    <property type="component" value="Unassembled WGS sequence"/>
</dbReference>
<keyword evidence="3" id="KW-1185">Reference proteome</keyword>
<protein>
    <recommendedName>
        <fullName evidence="1">E3 UFM1-protein ligase 1-like N-terminal domain-containing protein</fullName>
    </recommendedName>
</protein>
<evidence type="ECO:0000313" key="2">
    <source>
        <dbReference type="EMBL" id="KAH3737384.1"/>
    </source>
</evidence>
<evidence type="ECO:0000313" key="3">
    <source>
        <dbReference type="Proteomes" id="UP000828390"/>
    </source>
</evidence>
<dbReference type="AlphaFoldDB" id="A0A9D4D3A8"/>
<sequence length="79" mass="8906">MHYAQFSQNTTHTHTVLPVCRSYLDRLAEEVNDTLQDKGHVTIPDLTKQYDLPAEFIAKVTMLTTGLSDNNANCLAERV</sequence>
<gene>
    <name evidence="2" type="ORF">DPMN_043976</name>
</gene>